<evidence type="ECO:0000256" key="4">
    <source>
        <dbReference type="ARBA" id="ARBA00022553"/>
    </source>
</evidence>
<dbReference type="InterPro" id="IPR008271">
    <property type="entry name" value="Ser/Thr_kinase_AS"/>
</dbReference>
<dbReference type="Gene3D" id="1.10.510.10">
    <property type="entry name" value="Transferase(Phosphotransferase) domain 1"/>
    <property type="match status" value="2"/>
</dbReference>
<keyword evidence="11 21" id="KW-0418">Kinase</keyword>
<dbReference type="Pfam" id="PF07714">
    <property type="entry name" value="PK_Tyr_Ser-Thr"/>
    <property type="match status" value="1"/>
</dbReference>
<evidence type="ECO:0000256" key="10">
    <source>
        <dbReference type="ARBA" id="ARBA00022741"/>
    </source>
</evidence>
<dbReference type="Gene3D" id="3.30.200.20">
    <property type="entry name" value="Phosphorylase Kinase, domain 1"/>
    <property type="match status" value="2"/>
</dbReference>
<dbReference type="OrthoDB" id="1938112at2759"/>
<keyword evidence="9" id="KW-0677">Repeat</keyword>
<dbReference type="InterPro" id="IPR011009">
    <property type="entry name" value="Kinase-like_dom_sf"/>
</dbReference>
<name>A0A8K0IAA7_COCNU</name>
<keyword evidence="16" id="KW-0325">Glycoprotein</keyword>
<keyword evidence="3" id="KW-0723">Serine/threonine-protein kinase</keyword>
<keyword evidence="8" id="KW-0732">Signal</keyword>
<evidence type="ECO:0000256" key="18">
    <source>
        <dbReference type="ARBA" id="ARBA00048679"/>
    </source>
</evidence>
<dbReference type="PANTHER" id="PTHR48006">
    <property type="entry name" value="LEUCINE-RICH REPEAT-CONTAINING PROTEIN DDB_G0281931-RELATED"/>
    <property type="match status" value="1"/>
</dbReference>
<dbReference type="FunFam" id="1.10.510.10:FF:000044">
    <property type="entry name" value="Putative LRR receptor-like serine/threonine-protein kinase"/>
    <property type="match status" value="2"/>
</dbReference>
<dbReference type="PROSITE" id="PS00108">
    <property type="entry name" value="PROTEIN_KINASE_ST"/>
    <property type="match status" value="2"/>
</dbReference>
<dbReference type="SMART" id="SM00220">
    <property type="entry name" value="S_TKc"/>
    <property type="match status" value="2"/>
</dbReference>
<keyword evidence="22" id="KW-1185">Reference proteome</keyword>
<comment type="catalytic activity">
    <reaction evidence="17">
        <text>L-threonyl-[protein] + ATP = O-phospho-L-threonyl-[protein] + ADP + H(+)</text>
        <dbReference type="Rhea" id="RHEA:46608"/>
        <dbReference type="Rhea" id="RHEA-COMP:11060"/>
        <dbReference type="Rhea" id="RHEA-COMP:11605"/>
        <dbReference type="ChEBI" id="CHEBI:15378"/>
        <dbReference type="ChEBI" id="CHEBI:30013"/>
        <dbReference type="ChEBI" id="CHEBI:30616"/>
        <dbReference type="ChEBI" id="CHEBI:61977"/>
        <dbReference type="ChEBI" id="CHEBI:456216"/>
        <dbReference type="EC" id="2.7.11.1"/>
    </reaction>
</comment>
<dbReference type="Pfam" id="PF00069">
    <property type="entry name" value="Pkinase"/>
    <property type="match status" value="1"/>
</dbReference>
<evidence type="ECO:0000256" key="17">
    <source>
        <dbReference type="ARBA" id="ARBA00047899"/>
    </source>
</evidence>
<comment type="catalytic activity">
    <reaction evidence="18">
        <text>L-seryl-[protein] + ATP = O-phospho-L-seryl-[protein] + ADP + H(+)</text>
        <dbReference type="Rhea" id="RHEA:17989"/>
        <dbReference type="Rhea" id="RHEA-COMP:9863"/>
        <dbReference type="Rhea" id="RHEA-COMP:11604"/>
        <dbReference type="ChEBI" id="CHEBI:15378"/>
        <dbReference type="ChEBI" id="CHEBI:29999"/>
        <dbReference type="ChEBI" id="CHEBI:30616"/>
        <dbReference type="ChEBI" id="CHEBI:83421"/>
        <dbReference type="ChEBI" id="CHEBI:456216"/>
        <dbReference type="EC" id="2.7.11.1"/>
    </reaction>
</comment>
<proteinExistence type="predicted"/>
<sequence length="1565" mass="173954">MAAAIPTSAFLPAVRSHSNPSLSSPTPAALPKTPLLAPSNLALDVAKPSIRIASLPSRNRLQVRCQEKQVAAVSRENRWMYEESEINGPCSFSGLRLDLIGRAFHVLETNAKRRKKTEEMRVTVVEAEKRFSAPLHRLSSLLLFSMLLVFNCFDELGCGAQKLAEEEGYRLLKPVYLNGIDGNPISGKIPSLIANWKKLQILNMQGTLMEGPFPPNFATLESMTELRVSDWKGGDGKFPPLQNMKRMIELVLRNLSLSGGIPDFIGELTNLHVLDLSFNNLTGPIPSNFEDLQEIKFIVSIDGNEYEADKSTQGISAYVPSDNGKWAYSSTGDFVEDEDESYIATNASVLNMMNPELYTTARMNPLSLKYYGLCLQKGNYTVNLHFAEIMFTDDQTYFSVGRRLFDVSIQGKKVLHDFNIAKEANGTGREIIKSFTTVVDGTLEIHFQWVGKGTTVIPKQGVYGPLICAISVSPNFKPDTGELSVGAILGMVAASCIVILMIIILLWLWFRRKNAANNELRELELQTSCFSLKQIKAATNNFDPANKIGEGGFGPVYKGVMPDGSLIAVKQLSSKSKQGNREFVNEIGTISALQHPNLVKFHGCSIEGNQLLLIYEYMENNSLARVLFGPEEYRLKLDWQTRHKICLGVARGLAYLHEESRLKIVHRDIKPTNILLDKDLNAKISDFGLAKLDEEENTHISTRIAGTVGYMAPEYAMRGYLTDKADVYSFGIVTLEIVSGICNTSSPREDFVYLLDRACALQEQGSLLELVDPILGSNYSKEEALQMLNLALLCANPSPTFRPTMSTVVSMLDGKTPASIPSMKHINPKSEELRSESFEKIFHETQLQSISISMDELSADTSVSVHGTEGCLLDSPGQNLTGVLPEEFANLTFLTDMVLEDNQLQGSVPPALGNLINLRRLDMQGTSMEGPFPPELEKLEAITALRVSDWKGGDGKFPPLQNMKSMKYLVLRNLSISGELPDFIEEMTALYVLDLSFNNLTGSIPKSFDGLQNSIGFMFLTNNMLSGTIPSWILSSSKSMIATCLRQNHPCPGKARNYNFFINCGGPKVIVDDNEYEDDTLQQGPSTYAVSASQKWAYSSTGDFLDNDKAKYIARNVSELNMTKPELYMTARLNPLSLKYYGLCLQKGSYKVNLHFAEIMYTNDQTYFSVGERLFDVSIQGKNVMQDFNIAKVANGTELRGLKLQASYFSLKQIKTATNNFDRANKIGEGGFGPVYKGVVPDGSVIAVKQLSSKSKQGNREFLNEIAMISAVQHPNLVKLYGCCIEGNQLLLIYEYMENNSLARALFGPEEYRLKLNWQTRRKICLEVARGLTYLHEESRLRIVHRDIKATNILLDKDLNAKISDFGLARLDEEENTHISTRIAGTLGYMAPEYATRGYLTDKADVYSFGVVILEIVSGMSNTSFRPKEDFVFLLDWAYVLQEEGRLLELVDPSLGSNYSKEEATQMLNLAIICTNLSPTLRPSMSTAVSMLDGKIPVQVPTTKSKDSNSMDPRIGFFEEISQESQAHSIPTDDQWFDTSISAQSSKEEITPLSQSSKVPSYHSL</sequence>
<feature type="domain" description="Protein kinase" evidence="20">
    <location>
        <begin position="542"/>
        <end position="823"/>
    </location>
</feature>
<keyword evidence="5" id="KW-0433">Leucine-rich repeat</keyword>
<dbReference type="InterPro" id="IPR001245">
    <property type="entry name" value="Ser-Thr/Tyr_kinase_cat_dom"/>
</dbReference>
<evidence type="ECO:0000256" key="12">
    <source>
        <dbReference type="ARBA" id="ARBA00022840"/>
    </source>
</evidence>
<dbReference type="SUPFAM" id="SSF52058">
    <property type="entry name" value="L domain-like"/>
    <property type="match status" value="2"/>
</dbReference>
<dbReference type="EMBL" id="CM017877">
    <property type="protein sequence ID" value="KAG1346529.1"/>
    <property type="molecule type" value="Genomic_DNA"/>
</dbReference>
<organism evidence="21 22">
    <name type="scientific">Cocos nucifera</name>
    <name type="common">Coconut palm</name>
    <dbReference type="NCBI Taxonomy" id="13894"/>
    <lineage>
        <taxon>Eukaryota</taxon>
        <taxon>Viridiplantae</taxon>
        <taxon>Streptophyta</taxon>
        <taxon>Embryophyta</taxon>
        <taxon>Tracheophyta</taxon>
        <taxon>Spermatophyta</taxon>
        <taxon>Magnoliopsida</taxon>
        <taxon>Liliopsida</taxon>
        <taxon>Arecaceae</taxon>
        <taxon>Arecoideae</taxon>
        <taxon>Cocoseae</taxon>
        <taxon>Attaleinae</taxon>
        <taxon>Cocos</taxon>
    </lineage>
</organism>
<keyword evidence="10" id="KW-0547">Nucleotide-binding</keyword>
<dbReference type="GO" id="GO:0016020">
    <property type="term" value="C:membrane"/>
    <property type="evidence" value="ECO:0007669"/>
    <property type="project" value="UniProtKB-SubCell"/>
</dbReference>
<feature type="transmembrane region" description="Helical" evidence="19">
    <location>
        <begin position="483"/>
        <end position="510"/>
    </location>
</feature>
<evidence type="ECO:0000256" key="3">
    <source>
        <dbReference type="ARBA" id="ARBA00022527"/>
    </source>
</evidence>
<dbReference type="Proteomes" id="UP000797356">
    <property type="component" value="Chromosome 6"/>
</dbReference>
<evidence type="ECO:0000256" key="13">
    <source>
        <dbReference type="ARBA" id="ARBA00022989"/>
    </source>
</evidence>
<evidence type="ECO:0000256" key="15">
    <source>
        <dbReference type="ARBA" id="ARBA00023170"/>
    </source>
</evidence>
<evidence type="ECO:0000256" key="19">
    <source>
        <dbReference type="SAM" id="Phobius"/>
    </source>
</evidence>
<keyword evidence="14 19" id="KW-0472">Membrane</keyword>
<dbReference type="EC" id="2.7.11.1" evidence="2"/>
<reference evidence="21" key="1">
    <citation type="journal article" date="2017" name="Gigascience">
        <title>The genome draft of coconut (Cocos nucifera).</title>
        <authorList>
            <person name="Xiao Y."/>
            <person name="Xu P."/>
            <person name="Fan H."/>
            <person name="Baudouin L."/>
            <person name="Xia W."/>
            <person name="Bocs S."/>
            <person name="Xu J."/>
            <person name="Li Q."/>
            <person name="Guo A."/>
            <person name="Zhou L."/>
            <person name="Li J."/>
            <person name="Wu Y."/>
            <person name="Ma Z."/>
            <person name="Armero A."/>
            <person name="Issali A.E."/>
            <person name="Liu N."/>
            <person name="Peng M."/>
            <person name="Yang Y."/>
        </authorList>
    </citation>
    <scope>NUCLEOTIDE SEQUENCE</scope>
    <source>
        <tissue evidence="21">Spear leaf of Hainan Tall coconut</tissue>
    </source>
</reference>
<dbReference type="InterPro" id="IPR051824">
    <property type="entry name" value="LRR_Rcpt-Like_S/T_Kinase"/>
</dbReference>
<comment type="subcellular location">
    <subcellularLocation>
        <location evidence="1">Membrane</location>
        <topology evidence="1">Single-pass type I membrane protein</topology>
    </subcellularLocation>
</comment>
<dbReference type="FunFam" id="3.30.200.20:FF:000217">
    <property type="entry name" value="probable LRR receptor-like serine/threonine-protein kinase At1g53430"/>
    <property type="match status" value="2"/>
</dbReference>
<evidence type="ECO:0000313" key="22">
    <source>
        <dbReference type="Proteomes" id="UP000797356"/>
    </source>
</evidence>
<dbReference type="Pfam" id="PF00560">
    <property type="entry name" value="LRR_1"/>
    <property type="match status" value="2"/>
</dbReference>
<accession>A0A8K0IAA7</accession>
<dbReference type="InterPro" id="IPR021720">
    <property type="entry name" value="Malectin_dom"/>
</dbReference>
<dbReference type="Gene3D" id="2.60.120.430">
    <property type="entry name" value="Galactose-binding lectin"/>
    <property type="match status" value="2"/>
</dbReference>
<dbReference type="SUPFAM" id="SSF56112">
    <property type="entry name" value="Protein kinase-like (PK-like)"/>
    <property type="match status" value="2"/>
</dbReference>
<dbReference type="Gene3D" id="3.80.10.10">
    <property type="entry name" value="Ribonuclease Inhibitor"/>
    <property type="match status" value="4"/>
</dbReference>
<dbReference type="FunFam" id="2.60.120.430:FF:000004">
    <property type="entry name" value="Putative leucine-rich repeat receptor-like serine/threonine-protein kinase"/>
    <property type="match status" value="1"/>
</dbReference>
<dbReference type="InterPro" id="IPR000719">
    <property type="entry name" value="Prot_kinase_dom"/>
</dbReference>
<evidence type="ECO:0000256" key="1">
    <source>
        <dbReference type="ARBA" id="ARBA00004479"/>
    </source>
</evidence>
<evidence type="ECO:0000256" key="5">
    <source>
        <dbReference type="ARBA" id="ARBA00022614"/>
    </source>
</evidence>
<keyword evidence="13 19" id="KW-1133">Transmembrane helix</keyword>
<evidence type="ECO:0000256" key="14">
    <source>
        <dbReference type="ARBA" id="ARBA00023136"/>
    </source>
</evidence>
<evidence type="ECO:0000256" key="9">
    <source>
        <dbReference type="ARBA" id="ARBA00022737"/>
    </source>
</evidence>
<dbReference type="PROSITE" id="PS50011">
    <property type="entry name" value="PROTEIN_KINASE_DOM"/>
    <property type="match status" value="2"/>
</dbReference>
<dbReference type="Pfam" id="PF11721">
    <property type="entry name" value="Malectin"/>
    <property type="match status" value="2"/>
</dbReference>
<evidence type="ECO:0000256" key="6">
    <source>
        <dbReference type="ARBA" id="ARBA00022679"/>
    </source>
</evidence>
<dbReference type="InterPro" id="IPR032675">
    <property type="entry name" value="LRR_dom_sf"/>
</dbReference>
<evidence type="ECO:0000313" key="21">
    <source>
        <dbReference type="EMBL" id="KAG1346529.1"/>
    </source>
</evidence>
<dbReference type="GO" id="GO:0004674">
    <property type="term" value="F:protein serine/threonine kinase activity"/>
    <property type="evidence" value="ECO:0007669"/>
    <property type="project" value="UniProtKB-KW"/>
</dbReference>
<protein>
    <recommendedName>
        <fullName evidence="2">non-specific serine/threonine protein kinase</fullName>
        <ecNumber evidence="2">2.7.11.1</ecNumber>
    </recommendedName>
</protein>
<gene>
    <name evidence="21" type="ORF">COCNU_06G003580</name>
</gene>
<evidence type="ECO:0000256" key="2">
    <source>
        <dbReference type="ARBA" id="ARBA00012513"/>
    </source>
</evidence>
<keyword evidence="12" id="KW-0067">ATP-binding</keyword>
<dbReference type="GO" id="GO:0005524">
    <property type="term" value="F:ATP binding"/>
    <property type="evidence" value="ECO:0007669"/>
    <property type="project" value="UniProtKB-KW"/>
</dbReference>
<dbReference type="PANTHER" id="PTHR48006:SF60">
    <property type="entry name" value="PROTEIN KINASE DOMAIN-CONTAINING PROTEIN"/>
    <property type="match status" value="1"/>
</dbReference>
<keyword evidence="6" id="KW-0808">Transferase</keyword>
<keyword evidence="7 19" id="KW-0812">Transmembrane</keyword>
<dbReference type="CDD" id="cd14066">
    <property type="entry name" value="STKc_IRAK"/>
    <property type="match status" value="2"/>
</dbReference>
<dbReference type="InterPro" id="IPR001611">
    <property type="entry name" value="Leu-rich_rpt"/>
</dbReference>
<evidence type="ECO:0000256" key="8">
    <source>
        <dbReference type="ARBA" id="ARBA00022729"/>
    </source>
</evidence>
<feature type="domain" description="Protein kinase" evidence="20">
    <location>
        <begin position="1221"/>
        <end position="1496"/>
    </location>
</feature>
<evidence type="ECO:0000259" key="20">
    <source>
        <dbReference type="PROSITE" id="PS50011"/>
    </source>
</evidence>
<evidence type="ECO:0000256" key="11">
    <source>
        <dbReference type="ARBA" id="ARBA00022777"/>
    </source>
</evidence>
<keyword evidence="15 21" id="KW-0675">Receptor</keyword>
<reference evidence="21" key="2">
    <citation type="submission" date="2019-07" db="EMBL/GenBank/DDBJ databases">
        <authorList>
            <person name="Yang Y."/>
            <person name="Bocs S."/>
            <person name="Baudouin L."/>
        </authorList>
    </citation>
    <scope>NUCLEOTIDE SEQUENCE</scope>
    <source>
        <tissue evidence="21">Spear leaf of Hainan Tall coconut</tissue>
    </source>
</reference>
<evidence type="ECO:0000256" key="7">
    <source>
        <dbReference type="ARBA" id="ARBA00022692"/>
    </source>
</evidence>
<keyword evidence="4" id="KW-0597">Phosphoprotein</keyword>
<evidence type="ECO:0000256" key="16">
    <source>
        <dbReference type="ARBA" id="ARBA00023180"/>
    </source>
</evidence>
<comment type="caution">
    <text evidence="21">The sequence shown here is derived from an EMBL/GenBank/DDBJ whole genome shotgun (WGS) entry which is preliminary data.</text>
</comment>